<evidence type="ECO:0000256" key="1">
    <source>
        <dbReference type="SAM" id="MobiDB-lite"/>
    </source>
</evidence>
<feature type="region of interest" description="Disordered" evidence="1">
    <location>
        <begin position="90"/>
        <end position="130"/>
    </location>
</feature>
<accession>A0A8X6MV60</accession>
<comment type="caution">
    <text evidence="2">The sequence shown here is derived from an EMBL/GenBank/DDBJ whole genome shotgun (WGS) entry which is preliminary data.</text>
</comment>
<proteinExistence type="predicted"/>
<sequence length="130" mass="14865">MCSPMLARKGIQKKGRMCRMTGPELCSFQTIHILPFFWVESSFNRRHLPRSAPAQRTGVVMSQHVLHQTMHVENMSTHGGFCPHHRLQADRPLGRRKEASRMRTQNPSAFEQTPSTYPGTVCSFQASRSR</sequence>
<name>A0A8X6MV60_NEPPI</name>
<organism evidence="2 3">
    <name type="scientific">Nephila pilipes</name>
    <name type="common">Giant wood spider</name>
    <name type="synonym">Nephila maculata</name>
    <dbReference type="NCBI Taxonomy" id="299642"/>
    <lineage>
        <taxon>Eukaryota</taxon>
        <taxon>Metazoa</taxon>
        <taxon>Ecdysozoa</taxon>
        <taxon>Arthropoda</taxon>
        <taxon>Chelicerata</taxon>
        <taxon>Arachnida</taxon>
        <taxon>Araneae</taxon>
        <taxon>Araneomorphae</taxon>
        <taxon>Entelegynae</taxon>
        <taxon>Araneoidea</taxon>
        <taxon>Nephilidae</taxon>
        <taxon>Nephila</taxon>
    </lineage>
</organism>
<reference evidence="2" key="1">
    <citation type="submission" date="2020-08" db="EMBL/GenBank/DDBJ databases">
        <title>Multicomponent nature underlies the extraordinary mechanical properties of spider dragline silk.</title>
        <authorList>
            <person name="Kono N."/>
            <person name="Nakamura H."/>
            <person name="Mori M."/>
            <person name="Yoshida Y."/>
            <person name="Ohtoshi R."/>
            <person name="Malay A.D."/>
            <person name="Moran D.A.P."/>
            <person name="Tomita M."/>
            <person name="Numata K."/>
            <person name="Arakawa K."/>
        </authorList>
    </citation>
    <scope>NUCLEOTIDE SEQUENCE</scope>
</reference>
<keyword evidence="3" id="KW-1185">Reference proteome</keyword>
<protein>
    <submittedName>
        <fullName evidence="2">Uncharacterized protein</fullName>
    </submittedName>
</protein>
<evidence type="ECO:0000313" key="2">
    <source>
        <dbReference type="EMBL" id="GFS79481.1"/>
    </source>
</evidence>
<evidence type="ECO:0000313" key="3">
    <source>
        <dbReference type="Proteomes" id="UP000887013"/>
    </source>
</evidence>
<dbReference type="Proteomes" id="UP000887013">
    <property type="component" value="Unassembled WGS sequence"/>
</dbReference>
<gene>
    <name evidence="2" type="ORF">NPIL_68981</name>
</gene>
<feature type="compositionally biased region" description="Basic and acidic residues" evidence="1">
    <location>
        <begin position="90"/>
        <end position="101"/>
    </location>
</feature>
<dbReference type="AlphaFoldDB" id="A0A8X6MV60"/>
<dbReference type="EMBL" id="BMAW01051271">
    <property type="protein sequence ID" value="GFS79481.1"/>
    <property type="molecule type" value="Genomic_DNA"/>
</dbReference>
<feature type="compositionally biased region" description="Polar residues" evidence="1">
    <location>
        <begin position="102"/>
        <end position="130"/>
    </location>
</feature>